<evidence type="ECO:0000256" key="5">
    <source>
        <dbReference type="ARBA" id="ARBA00023136"/>
    </source>
</evidence>
<evidence type="ECO:0000256" key="1">
    <source>
        <dbReference type="ARBA" id="ARBA00004141"/>
    </source>
</evidence>
<dbReference type="PANTHER" id="PTHR42718:SF9">
    <property type="entry name" value="MAJOR FACILITATOR SUPERFAMILY MULTIDRUG TRANSPORTER MFSC"/>
    <property type="match status" value="1"/>
</dbReference>
<feature type="transmembrane region" description="Helical" evidence="6">
    <location>
        <begin position="345"/>
        <end position="369"/>
    </location>
</feature>
<feature type="transmembrane region" description="Helical" evidence="6">
    <location>
        <begin position="375"/>
        <end position="397"/>
    </location>
</feature>
<dbReference type="RefSeq" id="WP_130417110.1">
    <property type="nucleotide sequence ID" value="NZ_SHKW01000001.1"/>
</dbReference>
<gene>
    <name evidence="8" type="ORF">BDD14_0094</name>
</gene>
<accession>A0A4Q7YPL3</accession>
<name>A0A4Q7YPL3_9BACT</name>
<dbReference type="PANTHER" id="PTHR42718">
    <property type="entry name" value="MAJOR FACILITATOR SUPERFAMILY MULTIDRUG TRANSPORTER MFSC"/>
    <property type="match status" value="1"/>
</dbReference>
<feature type="transmembrane region" description="Helical" evidence="6">
    <location>
        <begin position="142"/>
        <end position="164"/>
    </location>
</feature>
<feature type="transmembrane region" description="Helical" evidence="6">
    <location>
        <begin position="215"/>
        <end position="232"/>
    </location>
</feature>
<dbReference type="PROSITE" id="PS50850">
    <property type="entry name" value="MFS"/>
    <property type="match status" value="1"/>
</dbReference>
<dbReference type="InterPro" id="IPR036259">
    <property type="entry name" value="MFS_trans_sf"/>
</dbReference>
<comment type="caution">
    <text evidence="8">The sequence shown here is derived from an EMBL/GenBank/DDBJ whole genome shotgun (WGS) entry which is preliminary data.</text>
</comment>
<feature type="transmembrane region" description="Helical" evidence="6">
    <location>
        <begin position="111"/>
        <end position="135"/>
    </location>
</feature>
<feature type="transmembrane region" description="Helical" evidence="6">
    <location>
        <begin position="504"/>
        <end position="522"/>
    </location>
</feature>
<keyword evidence="4 6" id="KW-1133">Transmembrane helix</keyword>
<protein>
    <submittedName>
        <fullName evidence="8">DHA2 family multidrug resistance protein</fullName>
    </submittedName>
</protein>
<dbReference type="Gene3D" id="1.20.1250.20">
    <property type="entry name" value="MFS general substrate transporter like domains"/>
    <property type="match status" value="1"/>
</dbReference>
<evidence type="ECO:0000256" key="3">
    <source>
        <dbReference type="ARBA" id="ARBA00022692"/>
    </source>
</evidence>
<feature type="transmembrane region" description="Helical" evidence="6">
    <location>
        <begin position="317"/>
        <end position="338"/>
    </location>
</feature>
<evidence type="ECO:0000313" key="8">
    <source>
        <dbReference type="EMBL" id="RZU38813.1"/>
    </source>
</evidence>
<keyword evidence="5 6" id="KW-0472">Membrane</keyword>
<keyword evidence="3 6" id="KW-0812">Transmembrane</keyword>
<dbReference type="SUPFAM" id="SSF103473">
    <property type="entry name" value="MFS general substrate transporter"/>
    <property type="match status" value="1"/>
</dbReference>
<dbReference type="GO" id="GO:0022857">
    <property type="term" value="F:transmembrane transporter activity"/>
    <property type="evidence" value="ECO:0007669"/>
    <property type="project" value="InterPro"/>
</dbReference>
<feature type="transmembrane region" description="Helical" evidence="6">
    <location>
        <begin position="238"/>
        <end position="260"/>
    </location>
</feature>
<dbReference type="InterPro" id="IPR011701">
    <property type="entry name" value="MFS"/>
</dbReference>
<organism evidence="8 9">
    <name type="scientific">Edaphobacter modestus</name>
    <dbReference type="NCBI Taxonomy" id="388466"/>
    <lineage>
        <taxon>Bacteria</taxon>
        <taxon>Pseudomonadati</taxon>
        <taxon>Acidobacteriota</taxon>
        <taxon>Terriglobia</taxon>
        <taxon>Terriglobales</taxon>
        <taxon>Acidobacteriaceae</taxon>
        <taxon>Edaphobacter</taxon>
    </lineage>
</organism>
<evidence type="ECO:0000259" key="7">
    <source>
        <dbReference type="PROSITE" id="PS50850"/>
    </source>
</evidence>
<dbReference type="EMBL" id="SHKW01000001">
    <property type="protein sequence ID" value="RZU38813.1"/>
    <property type="molecule type" value="Genomic_DNA"/>
</dbReference>
<comment type="subcellular location">
    <subcellularLocation>
        <location evidence="1">Membrane</location>
        <topology evidence="1">Multi-pass membrane protein</topology>
    </subcellularLocation>
</comment>
<dbReference type="Pfam" id="PF07690">
    <property type="entry name" value="MFS_1"/>
    <property type="match status" value="1"/>
</dbReference>
<dbReference type="GO" id="GO:0016020">
    <property type="term" value="C:membrane"/>
    <property type="evidence" value="ECO:0007669"/>
    <property type="project" value="UniProtKB-SubCell"/>
</dbReference>
<evidence type="ECO:0000256" key="6">
    <source>
        <dbReference type="SAM" id="Phobius"/>
    </source>
</evidence>
<dbReference type="OrthoDB" id="9812221at2"/>
<proteinExistence type="predicted"/>
<sequence>MTGPDANTQGTHPAVTTHPLLGVAGVLLGALIATCTGRLMSVGLADLRGALHLGVDEGAWINTAFNASMMFIGPFSVYLGGLLGPRRVLMACAWIFTVVSFLIPFCHSLEAVIALLIIAGLSAGTFYPLTLSFVLRSLPMRFVLVGIAMYATDIIFTTDMAQAWESFFLEHLSWHWIFWNGTILTPVMIALVHFGIPWQPLPTPQPGHPTPNWRGFLYASLGMALLYIALDQGQRLDWFHSSLIIGLVAAGALLILAAIVRHFLLPNPLVNYQFLMRRNTLLLAPVLISFRFIMLATVVTIPSFLGSVRGFLPLQEAPVLAWVALPQFVLGIAAMALMRKIDPRLILTVGFGLVGVACLLDARVTSVWAGPNFGISQAVMAIGLALAFNSMVGAIVLEIIDTGGLKRPADVLTFAGFFQVTRLFGGEMGSTFMGHFIAVREQFHSNMVGLNVQLGNGLTDYRLLGLQHAFASHSTGLSAAGHAAEVLGLQVRQQAFTLAISDSFLLLATCCGACLVVISFMSKVPTQYRQVTAAPEEDK</sequence>
<feature type="transmembrane region" description="Helical" evidence="6">
    <location>
        <begin position="176"/>
        <end position="194"/>
    </location>
</feature>
<evidence type="ECO:0000256" key="2">
    <source>
        <dbReference type="ARBA" id="ARBA00022448"/>
    </source>
</evidence>
<feature type="transmembrane region" description="Helical" evidence="6">
    <location>
        <begin position="281"/>
        <end position="305"/>
    </location>
</feature>
<dbReference type="InterPro" id="IPR020846">
    <property type="entry name" value="MFS_dom"/>
</dbReference>
<evidence type="ECO:0000256" key="4">
    <source>
        <dbReference type="ARBA" id="ARBA00022989"/>
    </source>
</evidence>
<reference evidence="8 9" key="1">
    <citation type="submission" date="2019-02" db="EMBL/GenBank/DDBJ databases">
        <title>Genomic Encyclopedia of Archaeal and Bacterial Type Strains, Phase II (KMG-II): from individual species to whole genera.</title>
        <authorList>
            <person name="Goeker M."/>
        </authorList>
    </citation>
    <scope>NUCLEOTIDE SEQUENCE [LARGE SCALE GENOMIC DNA]</scope>
    <source>
        <strain evidence="8 9">DSM 18101</strain>
    </source>
</reference>
<feature type="domain" description="Major facilitator superfamily (MFS) profile" evidence="7">
    <location>
        <begin position="22"/>
        <end position="526"/>
    </location>
</feature>
<evidence type="ECO:0000313" key="9">
    <source>
        <dbReference type="Proteomes" id="UP000292958"/>
    </source>
</evidence>
<keyword evidence="9" id="KW-1185">Reference proteome</keyword>
<feature type="transmembrane region" description="Helical" evidence="6">
    <location>
        <begin position="60"/>
        <end position="81"/>
    </location>
</feature>
<dbReference type="AlphaFoldDB" id="A0A4Q7YPL3"/>
<feature type="transmembrane region" description="Helical" evidence="6">
    <location>
        <begin position="88"/>
        <end position="105"/>
    </location>
</feature>
<keyword evidence="2" id="KW-0813">Transport</keyword>
<feature type="transmembrane region" description="Helical" evidence="6">
    <location>
        <begin position="20"/>
        <end position="40"/>
    </location>
</feature>
<dbReference type="Proteomes" id="UP000292958">
    <property type="component" value="Unassembled WGS sequence"/>
</dbReference>